<proteinExistence type="predicted"/>
<evidence type="ECO:0000313" key="2">
    <source>
        <dbReference type="Proteomes" id="UP000634136"/>
    </source>
</evidence>
<organism evidence="1 2">
    <name type="scientific">Senna tora</name>
    <dbReference type="NCBI Taxonomy" id="362788"/>
    <lineage>
        <taxon>Eukaryota</taxon>
        <taxon>Viridiplantae</taxon>
        <taxon>Streptophyta</taxon>
        <taxon>Embryophyta</taxon>
        <taxon>Tracheophyta</taxon>
        <taxon>Spermatophyta</taxon>
        <taxon>Magnoliopsida</taxon>
        <taxon>eudicotyledons</taxon>
        <taxon>Gunneridae</taxon>
        <taxon>Pentapetalae</taxon>
        <taxon>rosids</taxon>
        <taxon>fabids</taxon>
        <taxon>Fabales</taxon>
        <taxon>Fabaceae</taxon>
        <taxon>Caesalpinioideae</taxon>
        <taxon>Cassia clade</taxon>
        <taxon>Senna</taxon>
    </lineage>
</organism>
<dbReference type="Proteomes" id="UP000634136">
    <property type="component" value="Unassembled WGS sequence"/>
</dbReference>
<keyword evidence="2" id="KW-1185">Reference proteome</keyword>
<protein>
    <submittedName>
        <fullName evidence="1">Uncharacterized protein</fullName>
    </submittedName>
</protein>
<sequence>MGGAWIMSQHIPDDKSRLDLRNIHELRGKRLVAQVTQTRRLALYSRTGVVLMLQLESSWHGRSVDHVSTYSGRQITIRSEKASRITRQKTCCTSESNTSVRVVFAKRSGFDTLIGVVWTWEECGSCLNIFRTKHCGRISKTFTNYEAKDSLRKSVNHVSTYSGRQIAVGSRKPSRITRQNTRCARAWIMSQHSPDDKSWLDLGNLHELRGKRLVAQVSQTRWFALYLRTGVVLMLRLESSWHGRSVDHVSTYSGRQIAVGSQKPSRITMPKTCCAREWLLSQHIPDDKSRSDLRNLHELRGKRLVAQVSQTRQVRVVFANRSGFDAPIGVVLAWQERGSCLNIFRTTNRGRISETFTNYVAKDLLRKAWIMSQHIPDDKSRSNHRNLHEKRGKRPIAHVSQTRQFALDSRTGVVLIVQLESSWHGRSVDHVSTYSGRQIALSWHGRSADHVSTCSGQQIPVGSWKPSRFTRQNTRCASESNTSVRVVFANRSGFDAPVGVVLAWEERGSCLNIFRTTNCGRISKTFTNYKAKDLLRKGVKHVGSRTRVVLMLQLESSWHGRSVDHVSTYSGRKIPAESQKPSRITRQKTYCARESNSRFALYSRTGVVLMVQLESPWHGRSVDHFSTYSGRQIAVGSEKPSRIMRQKTCCASESNTSVRVVFANWSRFDAPIGVVLAREERGSCLKIFRMTNRGQISETFTNYEVKDLLRKSVDHVSTYSGREIEVGSQKPSRITRQKTCCARAWIMSQHIPDDKSRSDLGNLHELRGKRLVAEVSETRRFALYLRTGAVLMLRLESSWHGRSVDHVSTYSGRQIKVGSQKPSRITRQKTCCARESNTSVRVVFANRSGFDAPIGVVLSWEDRGSCLNIVRMTNRGRISETFTNYEAKDLLRKHGRSVDHVSTCLGRQIAIGSQNKPSRITRQKTCCASESNTSVRVVLANRSGFDAPIGIVLAWEECGSCVNIFRTTNPGRISETFTNYEAKDLLRKRVKHVGSRTRVVLVLQLKSSWHGRSVDHVSTCSGQQIPVGSWKPSRFTRQKTCCGRVWIMSQHIPDSKSSSDLGNLHELRGKRLVAQVSQTRRLAMYSRTGVVLMLQLESSWHGRCVDHVSTYFGRQIAVGSRKHSRITRQKTYCARESNSRFALYLRTRVKPSRIPRQKTCCASESNTSVRVVLANRSDFDAPIGVVLVWEEHGSCLNIFRMTNRGQISETFTNYEVKDLLRKSVDHVSTYSGRQIAVGSHKPSQITRQKTCCASESNTLVPVVFANRSDFDAPIGVVLAWMERGSCLNIFRMINRGEERGSCLNVFRTTNRGRILEPFTNYEAKDLLRNRHGMGIAWIMSQHIPDDKSRSDFRNLHQLRGKRLVAQVSQTRRFALYSRTGVVFMLQLESSWHGRSVDHVSTYSGRQIAVGSRKPSRITRQKTCCARAWIMSQHIPNDKSRSDLRNLHELRGKRLVAQVSETRRFANRSGFDAPIGVVLAWEERGSCLNIFRTKNRDQILETLTNYEAKDLLRKLLKQVRSRTGVVLMLRLESSWHGRSVDHVSTYSGRQITVGSQKPSRITRQKTYCANESNTAHCIREPEWF</sequence>
<name>A0A834T9V5_9FABA</name>
<dbReference type="EMBL" id="JAAIUW010000010">
    <property type="protein sequence ID" value="KAF7812684.1"/>
    <property type="molecule type" value="Genomic_DNA"/>
</dbReference>
<comment type="caution">
    <text evidence="1">The sequence shown here is derived from an EMBL/GenBank/DDBJ whole genome shotgun (WGS) entry which is preliminary data.</text>
</comment>
<reference evidence="1" key="1">
    <citation type="submission" date="2020-09" db="EMBL/GenBank/DDBJ databases">
        <title>Genome-Enabled Discovery of Anthraquinone Biosynthesis in Senna tora.</title>
        <authorList>
            <person name="Kang S.-H."/>
            <person name="Pandey R.P."/>
            <person name="Lee C.-M."/>
            <person name="Sim J.-S."/>
            <person name="Jeong J.-T."/>
            <person name="Choi B.-S."/>
            <person name="Jung M."/>
            <person name="Ginzburg D."/>
            <person name="Zhao K."/>
            <person name="Won S.Y."/>
            <person name="Oh T.-J."/>
            <person name="Yu Y."/>
            <person name="Kim N.-H."/>
            <person name="Lee O.R."/>
            <person name="Lee T.-H."/>
            <person name="Bashyal P."/>
            <person name="Kim T.-S."/>
            <person name="Lee W.-H."/>
            <person name="Kawkins C."/>
            <person name="Kim C.-K."/>
            <person name="Kim J.S."/>
            <person name="Ahn B.O."/>
            <person name="Rhee S.Y."/>
            <person name="Sohng J.K."/>
        </authorList>
    </citation>
    <scope>NUCLEOTIDE SEQUENCE</scope>
    <source>
        <tissue evidence="1">Leaf</tissue>
    </source>
</reference>
<evidence type="ECO:0000313" key="1">
    <source>
        <dbReference type="EMBL" id="KAF7812684.1"/>
    </source>
</evidence>
<accession>A0A834T9V5</accession>
<gene>
    <name evidence="1" type="ORF">G2W53_033660</name>
</gene>